<sequence>MLAYTLGYVHNAEVIMMECCSLAVCIDINGSKSVMAWGPNKDKDQCLKEYYAIKTHKGATIYSIALKDHKDATLEKPISSDFAKELIDDWYEIELLNQQDLDIHW</sequence>
<accession>A0A9X2AWY2</accession>
<proteinExistence type="predicted"/>
<dbReference type="AlphaFoldDB" id="A0A9X2AWY2"/>
<name>A0A9X2AWY2_9VIBR</name>
<dbReference type="RefSeq" id="WP_244358108.1">
    <property type="nucleotide sequence ID" value="NZ_JAJNNZ010000011.1"/>
</dbReference>
<protein>
    <submittedName>
        <fullName evidence="1">Uncharacterized protein</fullName>
    </submittedName>
</protein>
<gene>
    <name evidence="1" type="ORF">LNL84_13565</name>
</gene>
<reference evidence="1" key="1">
    <citation type="submission" date="2021-11" db="EMBL/GenBank/DDBJ databases">
        <title>Vibrio ZSDE26 sp. nov. and Vibrio ZSDZ34 sp. nov., isolated from coastal seawater in Qingdao.</title>
        <authorList>
            <person name="Zhang P."/>
        </authorList>
    </citation>
    <scope>NUCLEOTIDE SEQUENCE</scope>
    <source>
        <strain evidence="1">ZSDZ34</strain>
    </source>
</reference>
<keyword evidence="2" id="KW-1185">Reference proteome</keyword>
<organism evidence="1 2">
    <name type="scientific">Vibrio gelatinilyticus</name>
    <dbReference type="NCBI Taxonomy" id="2893468"/>
    <lineage>
        <taxon>Bacteria</taxon>
        <taxon>Pseudomonadati</taxon>
        <taxon>Pseudomonadota</taxon>
        <taxon>Gammaproteobacteria</taxon>
        <taxon>Vibrionales</taxon>
        <taxon>Vibrionaceae</taxon>
        <taxon>Vibrio</taxon>
    </lineage>
</organism>
<evidence type="ECO:0000313" key="2">
    <source>
        <dbReference type="Proteomes" id="UP001139488"/>
    </source>
</evidence>
<evidence type="ECO:0000313" key="1">
    <source>
        <dbReference type="EMBL" id="MCJ2377860.1"/>
    </source>
</evidence>
<dbReference type="EMBL" id="JAJNNZ010000011">
    <property type="protein sequence ID" value="MCJ2377860.1"/>
    <property type="molecule type" value="Genomic_DNA"/>
</dbReference>
<dbReference type="Proteomes" id="UP001139488">
    <property type="component" value="Unassembled WGS sequence"/>
</dbReference>
<comment type="caution">
    <text evidence="1">The sequence shown here is derived from an EMBL/GenBank/DDBJ whole genome shotgun (WGS) entry which is preliminary data.</text>
</comment>